<dbReference type="InterPro" id="IPR037523">
    <property type="entry name" value="VOC_core"/>
</dbReference>
<dbReference type="PROSITE" id="PS51819">
    <property type="entry name" value="VOC"/>
    <property type="match status" value="1"/>
</dbReference>
<dbReference type="SUPFAM" id="SSF54593">
    <property type="entry name" value="Glyoxalase/Bleomycin resistance protein/Dihydroxybiphenyl dioxygenase"/>
    <property type="match status" value="1"/>
</dbReference>
<evidence type="ECO:0000313" key="2">
    <source>
        <dbReference type="EMBL" id="KKS17530.1"/>
    </source>
</evidence>
<dbReference type="InterPro" id="IPR004360">
    <property type="entry name" value="Glyas_Fos-R_dOase_dom"/>
</dbReference>
<proteinExistence type="predicted"/>
<dbReference type="InterPro" id="IPR029068">
    <property type="entry name" value="Glyas_Bleomycin-R_OHBP_Dase"/>
</dbReference>
<dbReference type="EMBL" id="LCBS01000001">
    <property type="protein sequence ID" value="KKS17530.1"/>
    <property type="molecule type" value="Genomic_DNA"/>
</dbReference>
<evidence type="ECO:0000313" key="3">
    <source>
        <dbReference type="Proteomes" id="UP000034163"/>
    </source>
</evidence>
<feature type="domain" description="VOC" evidence="1">
    <location>
        <begin position="3"/>
        <end position="114"/>
    </location>
</feature>
<accession>A0A0G0WXP9</accession>
<name>A0A0G0WXP9_UNCKA</name>
<protein>
    <submittedName>
        <fullName evidence="2">Glyoxalase/bleomycin resistance protein/dioxygenase</fullName>
    </submittedName>
</protein>
<evidence type="ECO:0000259" key="1">
    <source>
        <dbReference type="PROSITE" id="PS51819"/>
    </source>
</evidence>
<dbReference type="GO" id="GO:0051213">
    <property type="term" value="F:dioxygenase activity"/>
    <property type="evidence" value="ECO:0007669"/>
    <property type="project" value="UniProtKB-KW"/>
</dbReference>
<dbReference type="AlphaFoldDB" id="A0A0G0WXP9"/>
<dbReference type="Pfam" id="PF00903">
    <property type="entry name" value="Glyoxalase"/>
    <property type="match status" value="1"/>
</dbReference>
<comment type="caution">
    <text evidence="2">The sequence shown here is derived from an EMBL/GenBank/DDBJ whole genome shotgun (WGS) entry which is preliminary data.</text>
</comment>
<sequence>MEIKGHTIIFATKDNDEEMGKFYKEILGCTQDENGLWDLGGLKLGFDRHSQAAEKALEPFRCMVTLTVDDINKTVKELQTKGVKFIRMPGQEFWGGWFATFQDPDGNYLQLFQNGEPPKE</sequence>
<dbReference type="PANTHER" id="PTHR33993:SF14">
    <property type="entry name" value="GB|AAF24581.1"/>
    <property type="match status" value="1"/>
</dbReference>
<gene>
    <name evidence="2" type="ORF">UU72_C0001G0014</name>
</gene>
<keyword evidence="2" id="KW-0560">Oxidoreductase</keyword>
<organism evidence="2 3">
    <name type="scientific">candidate division WWE3 bacterium GW2011_GWB1_41_6</name>
    <dbReference type="NCBI Taxonomy" id="1619112"/>
    <lineage>
        <taxon>Bacteria</taxon>
        <taxon>Katanobacteria</taxon>
    </lineage>
</organism>
<dbReference type="InterPro" id="IPR052164">
    <property type="entry name" value="Anthracycline_SecMetBiosynth"/>
</dbReference>
<reference evidence="2 3" key="1">
    <citation type="journal article" date="2015" name="Nature">
        <title>rRNA introns, odd ribosomes, and small enigmatic genomes across a large radiation of phyla.</title>
        <authorList>
            <person name="Brown C.T."/>
            <person name="Hug L.A."/>
            <person name="Thomas B.C."/>
            <person name="Sharon I."/>
            <person name="Castelle C.J."/>
            <person name="Singh A."/>
            <person name="Wilkins M.J."/>
            <person name="Williams K.H."/>
            <person name="Banfield J.F."/>
        </authorList>
    </citation>
    <scope>NUCLEOTIDE SEQUENCE [LARGE SCALE GENOMIC DNA]</scope>
</reference>
<dbReference type="Gene3D" id="3.10.180.10">
    <property type="entry name" value="2,3-Dihydroxybiphenyl 1,2-Dioxygenase, domain 1"/>
    <property type="match status" value="1"/>
</dbReference>
<keyword evidence="2" id="KW-0223">Dioxygenase</keyword>
<dbReference type="Proteomes" id="UP000034163">
    <property type="component" value="Unassembled WGS sequence"/>
</dbReference>
<dbReference type="PANTHER" id="PTHR33993">
    <property type="entry name" value="GLYOXALASE-RELATED"/>
    <property type="match status" value="1"/>
</dbReference>